<reference evidence="3 4" key="2">
    <citation type="submission" date="2024-07" db="EMBL/GenBank/DDBJ databases">
        <authorList>
            <person name="Akdeniz Z."/>
        </authorList>
    </citation>
    <scope>NUCLEOTIDE SEQUENCE [LARGE SCALE GENOMIC DNA]</scope>
</reference>
<evidence type="ECO:0000313" key="4">
    <source>
        <dbReference type="Proteomes" id="UP001642409"/>
    </source>
</evidence>
<name>A0AA86PT27_9EUKA</name>
<protein>
    <submittedName>
        <fullName evidence="3">Hypothetical_protein</fullName>
    </submittedName>
</protein>
<proteinExistence type="predicted"/>
<dbReference type="AlphaFoldDB" id="A0AA86PT27"/>
<keyword evidence="1" id="KW-1133">Transmembrane helix</keyword>
<comment type="caution">
    <text evidence="2">The sequence shown here is derived from an EMBL/GenBank/DDBJ whole genome shotgun (WGS) entry which is preliminary data.</text>
</comment>
<reference evidence="2" key="1">
    <citation type="submission" date="2023-06" db="EMBL/GenBank/DDBJ databases">
        <authorList>
            <person name="Kurt Z."/>
        </authorList>
    </citation>
    <scope>NUCLEOTIDE SEQUENCE</scope>
</reference>
<evidence type="ECO:0000313" key="2">
    <source>
        <dbReference type="EMBL" id="CAI9943053.1"/>
    </source>
</evidence>
<feature type="transmembrane region" description="Helical" evidence="1">
    <location>
        <begin position="95"/>
        <end position="116"/>
    </location>
</feature>
<keyword evidence="1" id="KW-0812">Transmembrane</keyword>
<keyword evidence="1" id="KW-0472">Membrane</keyword>
<dbReference type="EMBL" id="CATOUU010000710">
    <property type="protein sequence ID" value="CAI9943053.1"/>
    <property type="molecule type" value="Genomic_DNA"/>
</dbReference>
<organism evidence="2">
    <name type="scientific">Hexamita inflata</name>
    <dbReference type="NCBI Taxonomy" id="28002"/>
    <lineage>
        <taxon>Eukaryota</taxon>
        <taxon>Metamonada</taxon>
        <taxon>Diplomonadida</taxon>
        <taxon>Hexamitidae</taxon>
        <taxon>Hexamitinae</taxon>
        <taxon>Hexamita</taxon>
    </lineage>
</organism>
<keyword evidence="4" id="KW-1185">Reference proteome</keyword>
<dbReference type="Proteomes" id="UP001642409">
    <property type="component" value="Unassembled WGS sequence"/>
</dbReference>
<accession>A0AA86PT27</accession>
<gene>
    <name evidence="2" type="ORF">HINF_LOCUS30698</name>
    <name evidence="3" type="ORF">HINF_LOCUS39546</name>
</gene>
<evidence type="ECO:0000313" key="3">
    <source>
        <dbReference type="EMBL" id="CAL6042340.1"/>
    </source>
</evidence>
<dbReference type="EMBL" id="CAXDID020000153">
    <property type="protein sequence ID" value="CAL6042340.1"/>
    <property type="molecule type" value="Genomic_DNA"/>
</dbReference>
<sequence>MINSIASIDQIDVCSIWPADGCTNNLKTCNAYEMCKLSCQHECIYSKNTYIRTLSPSITTFGAYPISFNQSGMLYCGTKSSNSDSFGSLSTAQSVGIAMGVILSIIILVILIIYCFKRNKKSVYRPKAKLTNAKTQYYNASAYI</sequence>
<evidence type="ECO:0000256" key="1">
    <source>
        <dbReference type="SAM" id="Phobius"/>
    </source>
</evidence>